<evidence type="ECO:0000256" key="3">
    <source>
        <dbReference type="ARBA" id="ARBA00023163"/>
    </source>
</evidence>
<dbReference type="AlphaFoldDB" id="A0A495DM84"/>
<dbReference type="PROSITE" id="PS00041">
    <property type="entry name" value="HTH_ARAC_FAMILY_1"/>
    <property type="match status" value="1"/>
</dbReference>
<protein>
    <submittedName>
        <fullName evidence="7">AraC family transcriptional regulator</fullName>
    </submittedName>
</protein>
<feature type="region of interest" description="Disordered" evidence="4">
    <location>
        <begin position="260"/>
        <end position="299"/>
    </location>
</feature>
<reference evidence="7 8" key="1">
    <citation type="submission" date="2018-10" db="EMBL/GenBank/DDBJ databases">
        <title>Genomic Encyclopedia of Type Strains, Phase IV (KMG-IV): sequencing the most valuable type-strain genomes for metagenomic binning, comparative biology and taxonomic classification.</title>
        <authorList>
            <person name="Goeker M."/>
        </authorList>
    </citation>
    <scope>NUCLEOTIDE SEQUENCE [LARGE SCALE GENOMIC DNA]</scope>
    <source>
        <strain evidence="7 8">DSM 4734</strain>
    </source>
</reference>
<dbReference type="GO" id="GO:0043565">
    <property type="term" value="F:sequence-specific DNA binding"/>
    <property type="evidence" value="ECO:0007669"/>
    <property type="project" value="InterPro"/>
</dbReference>
<dbReference type="SUPFAM" id="SSF46689">
    <property type="entry name" value="Homeodomain-like"/>
    <property type="match status" value="1"/>
</dbReference>
<evidence type="ECO:0000256" key="2">
    <source>
        <dbReference type="ARBA" id="ARBA00023125"/>
    </source>
</evidence>
<dbReference type="PANTHER" id="PTHR43280:SF29">
    <property type="entry name" value="ARAC-FAMILY TRANSCRIPTIONAL REGULATOR"/>
    <property type="match status" value="1"/>
</dbReference>
<evidence type="ECO:0000256" key="1">
    <source>
        <dbReference type="ARBA" id="ARBA00023015"/>
    </source>
</evidence>
<dbReference type="Pfam" id="PF12833">
    <property type="entry name" value="HTH_18"/>
    <property type="match status" value="1"/>
</dbReference>
<dbReference type="Proteomes" id="UP000273675">
    <property type="component" value="Unassembled WGS sequence"/>
</dbReference>
<feature type="transmembrane region" description="Helical" evidence="5">
    <location>
        <begin position="76"/>
        <end position="95"/>
    </location>
</feature>
<dbReference type="PRINTS" id="PR00032">
    <property type="entry name" value="HTHARAC"/>
</dbReference>
<sequence length="422" mass="45752">MDWASNLSDYPLEQLKLALLTAGFSQSLLVAVMLIAYARSKAEPRFYLGVFVGLYGLTFLAEITSMTGVLTVAPGLAVPLIAAPMFLGPLLYLYITKVVNREGELSAPVNRQHFIAPAIGAVFTSGLLFVPTDAFGGFITQDVDPATPVDFLIVLMLAVVLLVTFVITLIYIIKGYALLNRNSASIRDEFSNLDRKRLRWLKVSLINISLLWVVTMAADWTDWSEASAGFIALSVWELLSFYVMAILGLRQGVIFGPQSPPPAPVAPVPPGSARDDPDAGPGPSEGRQEAEQKYSKSGLTQRDMDRIAAKIRQAVHADGIYRNSDLSLTQLSKCIGVQAPYVSQTLTQEIGSTFYDFIAQARVRAAMEMLADPDSSESVLSVALTVGFNTKSTFNAAFKRVSGTTPTEWRRSCGGHRNSAAG</sequence>
<evidence type="ECO:0000256" key="4">
    <source>
        <dbReference type="SAM" id="MobiDB-lite"/>
    </source>
</evidence>
<dbReference type="Gene3D" id="1.10.10.60">
    <property type="entry name" value="Homeodomain-like"/>
    <property type="match status" value="1"/>
</dbReference>
<proteinExistence type="predicted"/>
<keyword evidence="5" id="KW-1133">Transmembrane helix</keyword>
<keyword evidence="5" id="KW-0812">Transmembrane</keyword>
<dbReference type="InterPro" id="IPR020449">
    <property type="entry name" value="Tscrpt_reg_AraC-type_HTH"/>
</dbReference>
<dbReference type="EMBL" id="RBIM01000001">
    <property type="protein sequence ID" value="RKR04036.1"/>
    <property type="molecule type" value="Genomic_DNA"/>
</dbReference>
<evidence type="ECO:0000313" key="8">
    <source>
        <dbReference type="Proteomes" id="UP000273675"/>
    </source>
</evidence>
<dbReference type="SMART" id="SM00342">
    <property type="entry name" value="HTH_ARAC"/>
    <property type="match status" value="1"/>
</dbReference>
<dbReference type="GO" id="GO:0003700">
    <property type="term" value="F:DNA-binding transcription factor activity"/>
    <property type="evidence" value="ECO:0007669"/>
    <property type="project" value="InterPro"/>
</dbReference>
<dbReference type="InterPro" id="IPR018060">
    <property type="entry name" value="HTH_AraC"/>
</dbReference>
<dbReference type="PANTHER" id="PTHR43280">
    <property type="entry name" value="ARAC-FAMILY TRANSCRIPTIONAL REGULATOR"/>
    <property type="match status" value="1"/>
</dbReference>
<keyword evidence="2" id="KW-0238">DNA-binding</keyword>
<feature type="transmembrane region" description="Helical" evidence="5">
    <location>
        <begin position="46"/>
        <end position="70"/>
    </location>
</feature>
<feature type="compositionally biased region" description="Pro residues" evidence="4">
    <location>
        <begin position="260"/>
        <end position="270"/>
    </location>
</feature>
<organism evidence="7 8">
    <name type="scientific">Maricaulis maris</name>
    <dbReference type="NCBI Taxonomy" id="74318"/>
    <lineage>
        <taxon>Bacteria</taxon>
        <taxon>Pseudomonadati</taxon>
        <taxon>Pseudomonadota</taxon>
        <taxon>Alphaproteobacteria</taxon>
        <taxon>Maricaulales</taxon>
        <taxon>Maricaulaceae</taxon>
        <taxon>Maricaulis</taxon>
    </lineage>
</organism>
<evidence type="ECO:0000259" key="6">
    <source>
        <dbReference type="PROSITE" id="PS01124"/>
    </source>
</evidence>
<feature type="domain" description="HTH araC/xylS-type" evidence="6">
    <location>
        <begin position="305"/>
        <end position="412"/>
    </location>
</feature>
<keyword evidence="3" id="KW-0804">Transcription</keyword>
<keyword evidence="5" id="KW-0472">Membrane</keyword>
<dbReference type="PROSITE" id="PS01124">
    <property type="entry name" value="HTH_ARAC_FAMILY_2"/>
    <property type="match status" value="1"/>
</dbReference>
<feature type="transmembrane region" description="Helical" evidence="5">
    <location>
        <begin position="200"/>
        <end position="218"/>
    </location>
</feature>
<gene>
    <name evidence="7" type="ORF">C7435_0479</name>
</gene>
<feature type="transmembrane region" description="Helical" evidence="5">
    <location>
        <begin position="151"/>
        <end position="179"/>
    </location>
</feature>
<evidence type="ECO:0000313" key="7">
    <source>
        <dbReference type="EMBL" id="RKR04036.1"/>
    </source>
</evidence>
<accession>A0A495DM84</accession>
<evidence type="ECO:0000256" key="5">
    <source>
        <dbReference type="SAM" id="Phobius"/>
    </source>
</evidence>
<name>A0A495DM84_9PROT</name>
<feature type="transmembrane region" description="Helical" evidence="5">
    <location>
        <begin position="17"/>
        <end position="37"/>
    </location>
</feature>
<keyword evidence="1" id="KW-0805">Transcription regulation</keyword>
<feature type="transmembrane region" description="Helical" evidence="5">
    <location>
        <begin position="115"/>
        <end position="139"/>
    </location>
</feature>
<comment type="caution">
    <text evidence="7">The sequence shown here is derived from an EMBL/GenBank/DDBJ whole genome shotgun (WGS) entry which is preliminary data.</text>
</comment>
<dbReference type="InterPro" id="IPR018062">
    <property type="entry name" value="HTH_AraC-typ_CS"/>
</dbReference>
<dbReference type="InterPro" id="IPR009057">
    <property type="entry name" value="Homeodomain-like_sf"/>
</dbReference>
<feature type="transmembrane region" description="Helical" evidence="5">
    <location>
        <begin position="230"/>
        <end position="249"/>
    </location>
</feature>